<comment type="similarity">
    <text evidence="2">Belongs to the TsaE family.</text>
</comment>
<organism evidence="11 12">
    <name type="scientific">Caldilinea aerophila (strain DSM 14535 / JCM 11387 / NBRC 104270 / STL-6-O1)</name>
    <dbReference type="NCBI Taxonomy" id="926550"/>
    <lineage>
        <taxon>Bacteria</taxon>
        <taxon>Bacillati</taxon>
        <taxon>Chloroflexota</taxon>
        <taxon>Caldilineae</taxon>
        <taxon>Caldilineales</taxon>
        <taxon>Caldilineaceae</taxon>
        <taxon>Caldilinea</taxon>
    </lineage>
</organism>
<evidence type="ECO:0000256" key="5">
    <source>
        <dbReference type="ARBA" id="ARBA00022694"/>
    </source>
</evidence>
<dbReference type="PANTHER" id="PTHR33540">
    <property type="entry name" value="TRNA THREONYLCARBAMOYLADENOSINE BIOSYNTHESIS PROTEIN TSAE"/>
    <property type="match status" value="1"/>
</dbReference>
<dbReference type="RefSeq" id="WP_014431627.1">
    <property type="nucleotide sequence ID" value="NC_017079.1"/>
</dbReference>
<keyword evidence="7" id="KW-0547">Nucleotide-binding</keyword>
<dbReference type="GO" id="GO:0046872">
    <property type="term" value="F:metal ion binding"/>
    <property type="evidence" value="ECO:0007669"/>
    <property type="project" value="UniProtKB-KW"/>
</dbReference>
<dbReference type="HOGENOM" id="CLU_087829_3_0_0"/>
<keyword evidence="8" id="KW-0067">ATP-binding</keyword>
<evidence type="ECO:0000313" key="12">
    <source>
        <dbReference type="Proteomes" id="UP000007880"/>
    </source>
</evidence>
<evidence type="ECO:0000256" key="4">
    <source>
        <dbReference type="ARBA" id="ARBA00022490"/>
    </source>
</evidence>
<keyword evidence="6" id="KW-0479">Metal-binding</keyword>
<dbReference type="GO" id="GO:0005737">
    <property type="term" value="C:cytoplasm"/>
    <property type="evidence" value="ECO:0007669"/>
    <property type="project" value="UniProtKB-SubCell"/>
</dbReference>
<dbReference type="PATRIC" id="fig|926550.5.peg.365"/>
<dbReference type="EMBL" id="AP012337">
    <property type="protein sequence ID" value="BAL98385.1"/>
    <property type="molecule type" value="Genomic_DNA"/>
</dbReference>
<evidence type="ECO:0000256" key="2">
    <source>
        <dbReference type="ARBA" id="ARBA00007599"/>
    </source>
</evidence>
<dbReference type="GO" id="GO:0002949">
    <property type="term" value="P:tRNA threonylcarbamoyladenosine modification"/>
    <property type="evidence" value="ECO:0007669"/>
    <property type="project" value="InterPro"/>
</dbReference>
<dbReference type="SUPFAM" id="SSF52540">
    <property type="entry name" value="P-loop containing nucleoside triphosphate hydrolases"/>
    <property type="match status" value="1"/>
</dbReference>
<evidence type="ECO:0000256" key="1">
    <source>
        <dbReference type="ARBA" id="ARBA00004496"/>
    </source>
</evidence>
<protein>
    <recommendedName>
        <fullName evidence="3">tRNA threonylcarbamoyladenosine biosynthesis protein TsaE</fullName>
    </recommendedName>
    <alternativeName>
        <fullName evidence="10">t(6)A37 threonylcarbamoyladenosine biosynthesis protein TsaE</fullName>
    </alternativeName>
</protein>
<evidence type="ECO:0000256" key="9">
    <source>
        <dbReference type="ARBA" id="ARBA00022842"/>
    </source>
</evidence>
<evidence type="ECO:0000256" key="10">
    <source>
        <dbReference type="ARBA" id="ARBA00032441"/>
    </source>
</evidence>
<dbReference type="STRING" id="926550.CLDAP_03460"/>
<keyword evidence="5" id="KW-0819">tRNA processing</keyword>
<proteinExistence type="inferred from homology"/>
<dbReference type="eggNOG" id="COG0802">
    <property type="taxonomic scope" value="Bacteria"/>
</dbReference>
<keyword evidence="9" id="KW-0460">Magnesium</keyword>
<keyword evidence="12" id="KW-1185">Reference proteome</keyword>
<accession>I0HZE8</accession>
<dbReference type="KEGG" id="cap:CLDAP_03460"/>
<reference evidence="11 12" key="1">
    <citation type="submission" date="2012-02" db="EMBL/GenBank/DDBJ databases">
        <title>Complete genome sequence of Caldilinea aerophila DSM 14535 (= NBRC 102666).</title>
        <authorList>
            <person name="Oguchi A."/>
            <person name="Hosoyama A."/>
            <person name="Sekine M."/>
            <person name="Fukai R."/>
            <person name="Kato Y."/>
            <person name="Nakamura S."/>
            <person name="Hanada S."/>
            <person name="Yamazaki S."/>
            <person name="Fujita N."/>
        </authorList>
    </citation>
    <scope>NUCLEOTIDE SEQUENCE [LARGE SCALE GENOMIC DNA]</scope>
    <source>
        <strain evidence="12">DSM 14535 / JCM 11387 / NBRC 104270 / STL-6-O1</strain>
    </source>
</reference>
<dbReference type="InterPro" id="IPR003442">
    <property type="entry name" value="T6A_TsaE"/>
</dbReference>
<keyword evidence="4" id="KW-0963">Cytoplasm</keyword>
<dbReference type="AlphaFoldDB" id="I0HZE8"/>
<gene>
    <name evidence="11" type="ordered locus">CLDAP_03460</name>
</gene>
<dbReference type="Gene3D" id="3.40.50.300">
    <property type="entry name" value="P-loop containing nucleotide triphosphate hydrolases"/>
    <property type="match status" value="1"/>
</dbReference>
<name>I0HZE8_CALAS</name>
<dbReference type="Pfam" id="PF02367">
    <property type="entry name" value="TsaE"/>
    <property type="match status" value="1"/>
</dbReference>
<comment type="subcellular location">
    <subcellularLocation>
        <location evidence="1">Cytoplasm</location>
    </subcellularLocation>
</comment>
<dbReference type="Proteomes" id="UP000007880">
    <property type="component" value="Chromosome"/>
</dbReference>
<evidence type="ECO:0000256" key="8">
    <source>
        <dbReference type="ARBA" id="ARBA00022840"/>
    </source>
</evidence>
<evidence type="ECO:0000256" key="3">
    <source>
        <dbReference type="ARBA" id="ARBA00019010"/>
    </source>
</evidence>
<evidence type="ECO:0000313" key="11">
    <source>
        <dbReference type="EMBL" id="BAL98385.1"/>
    </source>
</evidence>
<dbReference type="GO" id="GO:0005524">
    <property type="term" value="F:ATP binding"/>
    <property type="evidence" value="ECO:0007669"/>
    <property type="project" value="UniProtKB-KW"/>
</dbReference>
<dbReference type="InterPro" id="IPR027417">
    <property type="entry name" value="P-loop_NTPase"/>
</dbReference>
<evidence type="ECO:0000256" key="6">
    <source>
        <dbReference type="ARBA" id="ARBA00022723"/>
    </source>
</evidence>
<dbReference type="PANTHER" id="PTHR33540:SF2">
    <property type="entry name" value="TRNA THREONYLCARBAMOYLADENOSINE BIOSYNTHESIS PROTEIN TSAE"/>
    <property type="match status" value="1"/>
</dbReference>
<evidence type="ECO:0000256" key="7">
    <source>
        <dbReference type="ARBA" id="ARBA00022741"/>
    </source>
</evidence>
<sequence length="172" mass="18654">MQTFIVKTCSHEETRKVAEQLGRAMRGGEVLALCGDLGAGKTTFVQGLAAGMGVHARVTSPTFILINEYHAENGLRLVHIDAYRLAEQATLADAATFGLTDLLSGADWDERTVLAIEWADRIASILPDDRLHIELAIDPEHPHVRTLRLLATGEQSAALLSHFTASRQPSSS</sequence>
<dbReference type="NCBIfam" id="TIGR00150">
    <property type="entry name" value="T6A_YjeE"/>
    <property type="match status" value="1"/>
</dbReference>